<dbReference type="InterPro" id="IPR003812">
    <property type="entry name" value="Fido"/>
</dbReference>
<dbReference type="Proteomes" id="UP001108025">
    <property type="component" value="Unassembled WGS sequence"/>
</dbReference>
<dbReference type="Gene3D" id="1.10.3290.10">
    <property type="entry name" value="Fido-like domain"/>
    <property type="match status" value="1"/>
</dbReference>
<proteinExistence type="predicted"/>
<dbReference type="PANTHER" id="PTHR13504:SF33">
    <property type="entry name" value="FIC FAMILY PROTEIN"/>
    <property type="match status" value="1"/>
</dbReference>
<reference evidence="4" key="1">
    <citation type="submission" date="2021-11" db="EMBL/GenBank/DDBJ databases">
        <title>Description of novel Chryseobacterium species.</title>
        <authorList>
            <person name="Saticioglu I.B."/>
            <person name="Ay H."/>
            <person name="Altun S."/>
            <person name="Duman M."/>
        </authorList>
    </citation>
    <scope>NUCLEOTIDE SEQUENCE</scope>
    <source>
        <strain evidence="4">C-17</strain>
    </source>
</reference>
<dbReference type="PROSITE" id="PS51459">
    <property type="entry name" value="FIDO"/>
    <property type="match status" value="1"/>
</dbReference>
<dbReference type="GO" id="GO:0005524">
    <property type="term" value="F:ATP binding"/>
    <property type="evidence" value="ECO:0007669"/>
    <property type="project" value="UniProtKB-KW"/>
</dbReference>
<dbReference type="RefSeq" id="WP_230670432.1">
    <property type="nucleotide sequence ID" value="NZ_JAJNAY010000001.1"/>
</dbReference>
<organism evidence="4 5">
    <name type="scientific">Chryseobacterium turcicum</name>
    <dbReference type="NCBI Taxonomy" id="2898076"/>
    <lineage>
        <taxon>Bacteria</taxon>
        <taxon>Pseudomonadati</taxon>
        <taxon>Bacteroidota</taxon>
        <taxon>Flavobacteriia</taxon>
        <taxon>Flavobacteriales</taxon>
        <taxon>Weeksellaceae</taxon>
        <taxon>Chryseobacterium group</taxon>
        <taxon>Chryseobacterium</taxon>
    </lineage>
</organism>
<feature type="binding site" evidence="2">
    <location>
        <begin position="249"/>
        <end position="250"/>
    </location>
    <ligand>
        <name>ATP</name>
        <dbReference type="ChEBI" id="CHEBI:30616"/>
    </ligand>
</feature>
<dbReference type="SUPFAM" id="SSF140931">
    <property type="entry name" value="Fic-like"/>
    <property type="match status" value="1"/>
</dbReference>
<sequence>MARYIHLNTNWTQFSWESDEFIQILGEVRNLQGKLIGKLEVLGFDLMEEANLMTLTEDVIKTSEIEGEFLDKDQVRSSIARRLGLDIVGSIPSDRNVDGVVEMMIDATKKAEEKLTEDRLFGWHSLLFPTGRSGMYKIQVAQYRNDENGAMQVVSGAMGREKVHYEAPASDRIEFEMNQFLEWFNSQLELDSVLKSAIAHFWFVTIHPFDDGNGRIARSIADLQLTRSDGINQRFYSMSSQIRKNRKEYYEILEKTQKGNSDITNWLNWYCHNLLSAIKDADKTVQKVMEKHQFWQNNKDIVFNERQIKILNKLLDYFDGNLTTAKWAKINKTSADTALRDITDLIQKNILKKTDSGGRSTNYELV</sequence>
<keyword evidence="2" id="KW-0547">Nucleotide-binding</keyword>
<evidence type="ECO:0000256" key="2">
    <source>
        <dbReference type="PIRSR" id="PIRSR640198-2"/>
    </source>
</evidence>
<evidence type="ECO:0000256" key="1">
    <source>
        <dbReference type="PIRSR" id="PIRSR640198-1"/>
    </source>
</evidence>
<evidence type="ECO:0000313" key="4">
    <source>
        <dbReference type="EMBL" id="MCD1118118.1"/>
    </source>
</evidence>
<dbReference type="AlphaFoldDB" id="A0A9Q3V5G4"/>
<feature type="domain" description="Fido" evidence="3">
    <location>
        <begin position="115"/>
        <end position="272"/>
    </location>
</feature>
<dbReference type="EMBL" id="JAJNAY010000001">
    <property type="protein sequence ID" value="MCD1118118.1"/>
    <property type="molecule type" value="Genomic_DNA"/>
</dbReference>
<accession>A0A9Q3V5G4</accession>
<dbReference type="PANTHER" id="PTHR13504">
    <property type="entry name" value="FIDO DOMAIN-CONTAINING PROTEIN DDB_G0283145"/>
    <property type="match status" value="1"/>
</dbReference>
<evidence type="ECO:0000259" key="3">
    <source>
        <dbReference type="PROSITE" id="PS51459"/>
    </source>
</evidence>
<dbReference type="InterPro" id="IPR036597">
    <property type="entry name" value="Fido-like_dom_sf"/>
</dbReference>
<comment type="caution">
    <text evidence="4">The sequence shown here is derived from an EMBL/GenBank/DDBJ whole genome shotgun (WGS) entry which is preliminary data.</text>
</comment>
<dbReference type="InterPro" id="IPR025230">
    <property type="entry name" value="DUF4172"/>
</dbReference>
<keyword evidence="5" id="KW-1185">Reference proteome</keyword>
<evidence type="ECO:0000313" key="5">
    <source>
        <dbReference type="Proteomes" id="UP001108025"/>
    </source>
</evidence>
<feature type="binding site" evidence="2">
    <location>
        <begin position="211"/>
        <end position="218"/>
    </location>
    <ligand>
        <name>ATP</name>
        <dbReference type="ChEBI" id="CHEBI:30616"/>
    </ligand>
</feature>
<dbReference type="Pfam" id="PF13776">
    <property type="entry name" value="DUF4172"/>
    <property type="match status" value="1"/>
</dbReference>
<name>A0A9Q3V5G4_9FLAO</name>
<protein>
    <submittedName>
        <fullName evidence="4">Fic family protein</fullName>
    </submittedName>
</protein>
<feature type="active site" evidence="1">
    <location>
        <position position="207"/>
    </location>
</feature>
<gene>
    <name evidence="4" type="ORF">LO744_14745</name>
</gene>
<dbReference type="Pfam" id="PF02661">
    <property type="entry name" value="Fic"/>
    <property type="match status" value="1"/>
</dbReference>
<keyword evidence="2" id="KW-0067">ATP-binding</keyword>
<dbReference type="InterPro" id="IPR040198">
    <property type="entry name" value="Fido_containing"/>
</dbReference>